<organism evidence="1 2">
    <name type="scientific">Sphingomonas leidyi</name>
    <dbReference type="NCBI Taxonomy" id="68569"/>
    <lineage>
        <taxon>Bacteria</taxon>
        <taxon>Pseudomonadati</taxon>
        <taxon>Pseudomonadota</taxon>
        <taxon>Alphaproteobacteria</taxon>
        <taxon>Sphingomonadales</taxon>
        <taxon>Sphingomonadaceae</taxon>
        <taxon>Sphingomonas</taxon>
    </lineage>
</organism>
<dbReference type="Proteomes" id="UP000564677">
    <property type="component" value="Unassembled WGS sequence"/>
</dbReference>
<evidence type="ECO:0000313" key="2">
    <source>
        <dbReference type="Proteomes" id="UP000564677"/>
    </source>
</evidence>
<comment type="caution">
    <text evidence="1">The sequence shown here is derived from an EMBL/GenBank/DDBJ whole genome shotgun (WGS) entry which is preliminary data.</text>
</comment>
<gene>
    <name evidence="1" type="ORF">FHR20_001745</name>
</gene>
<proteinExistence type="predicted"/>
<name>A0A7X5ZVJ4_9SPHN</name>
<dbReference type="AlphaFoldDB" id="A0A7X5ZVJ4"/>
<dbReference type="RefSeq" id="WP_167299133.1">
    <property type="nucleotide sequence ID" value="NZ_JAASQV010000001.1"/>
</dbReference>
<reference evidence="1 2" key="1">
    <citation type="submission" date="2020-03" db="EMBL/GenBank/DDBJ databases">
        <title>Genomic Encyclopedia of Type Strains, Phase IV (KMG-IV): sequencing the most valuable type-strain genomes for metagenomic binning, comparative biology and taxonomic classification.</title>
        <authorList>
            <person name="Goeker M."/>
        </authorList>
    </citation>
    <scope>NUCLEOTIDE SEQUENCE [LARGE SCALE GENOMIC DNA]</scope>
    <source>
        <strain evidence="1 2">DSM 4733</strain>
    </source>
</reference>
<keyword evidence="2" id="KW-1185">Reference proteome</keyword>
<sequence>MADLRKFINPMLRPHEKIGLFVSGARLGSGNTHEIEQLRAKLSGEIFFSKIDIDIVMPDTSPSGVCKMTLNGKLEDCPYVTTPDNRLKITRKDKTEILIHIGDRAYTFVNVTGRPTVGIWPDRIRGLDEPAEPAEITEGAD</sequence>
<dbReference type="EMBL" id="JAASQV010000001">
    <property type="protein sequence ID" value="NIJ64814.1"/>
    <property type="molecule type" value="Genomic_DNA"/>
</dbReference>
<protein>
    <submittedName>
        <fullName evidence="1">Uncharacterized protein</fullName>
    </submittedName>
</protein>
<evidence type="ECO:0000313" key="1">
    <source>
        <dbReference type="EMBL" id="NIJ64814.1"/>
    </source>
</evidence>
<accession>A0A7X5ZVJ4</accession>